<evidence type="ECO:0000256" key="2">
    <source>
        <dbReference type="ARBA" id="ARBA00022448"/>
    </source>
</evidence>
<dbReference type="Proteomes" id="UP000593765">
    <property type="component" value="Chromosome"/>
</dbReference>
<dbReference type="KEGG" id="hbs:IPV69_00605"/>
<dbReference type="CDD" id="cd18117">
    <property type="entry name" value="ATP-synt_flagellum-secretory_path_III_N"/>
    <property type="match status" value="1"/>
</dbReference>
<dbReference type="InterPro" id="IPR050053">
    <property type="entry name" value="ATPase_alpha/beta_chains"/>
</dbReference>
<dbReference type="PROSITE" id="PS00152">
    <property type="entry name" value="ATPASE_ALPHA_BETA"/>
    <property type="match status" value="1"/>
</dbReference>
<dbReference type="Gene3D" id="3.40.50.12240">
    <property type="match status" value="1"/>
</dbReference>
<dbReference type="InterPro" id="IPR020003">
    <property type="entry name" value="ATPase_a/bsu_AS"/>
</dbReference>
<dbReference type="InterPro" id="IPR027417">
    <property type="entry name" value="P-loop_NTPase"/>
</dbReference>
<dbReference type="GO" id="GO:0030254">
    <property type="term" value="P:protein secretion by the type III secretion system"/>
    <property type="evidence" value="ECO:0007669"/>
    <property type="project" value="InterPro"/>
</dbReference>
<dbReference type="GO" id="GO:0016887">
    <property type="term" value="F:ATP hydrolysis activity"/>
    <property type="evidence" value="ECO:0007669"/>
    <property type="project" value="InterPro"/>
</dbReference>
<dbReference type="Pfam" id="PF00006">
    <property type="entry name" value="ATP-synt_ab"/>
    <property type="match status" value="1"/>
</dbReference>
<dbReference type="FunFam" id="3.40.50.12240:FF:000002">
    <property type="entry name" value="Flagellum-specific ATP synthase FliI"/>
    <property type="match status" value="1"/>
</dbReference>
<keyword evidence="11" id="KW-1185">Reference proteome</keyword>
<evidence type="ECO:0000256" key="1">
    <source>
        <dbReference type="ARBA" id="ARBA00004496"/>
    </source>
</evidence>
<reference evidence="10 11" key="1">
    <citation type="submission" date="2020-10" db="EMBL/GenBank/DDBJ databases">
        <title>Wide distribution of Phycisphaera-like planctomycetes from WD2101 soil group in peatlands and genome analysis of the first cultivated representative.</title>
        <authorList>
            <person name="Dedysh S.N."/>
            <person name="Beletsky A.V."/>
            <person name="Ivanova A."/>
            <person name="Kulichevskaya I.S."/>
            <person name="Suzina N.E."/>
            <person name="Philippov D.A."/>
            <person name="Rakitin A.L."/>
            <person name="Mardanov A.V."/>
            <person name="Ravin N.V."/>
        </authorList>
    </citation>
    <scope>NUCLEOTIDE SEQUENCE [LARGE SCALE GENOMIC DNA]</scope>
    <source>
        <strain evidence="10 11">M1803</strain>
    </source>
</reference>
<dbReference type="CDD" id="cd01136">
    <property type="entry name" value="ATPase_flagellum-secretory_path_III"/>
    <property type="match status" value="1"/>
</dbReference>
<feature type="domain" description="AAA+ ATPase" evidence="9">
    <location>
        <begin position="142"/>
        <end position="323"/>
    </location>
</feature>
<dbReference type="InterPro" id="IPR003593">
    <property type="entry name" value="AAA+_ATPase"/>
</dbReference>
<keyword evidence="2" id="KW-0813">Transport</keyword>
<dbReference type="SUPFAM" id="SSF52540">
    <property type="entry name" value="P-loop containing nucleoside triphosphate hydrolases"/>
    <property type="match status" value="1"/>
</dbReference>
<evidence type="ECO:0000256" key="5">
    <source>
        <dbReference type="ARBA" id="ARBA00022840"/>
    </source>
</evidence>
<sequence length="435" mass="46777">MPFAVRGRIESVSGMTLEATDLPLAVGSLCSIDTMGGRTASAEVIGFRGDRTLLMPLSSPAGIARGDGVSNLAASPRIWCSDDLLGRVINGFGEPIDGGPPIQGIESRRLDARSPHPLQRQVIRKPIATSIRSIDALHTCGLGQRMGIFSGPGVGKSTLMGSIAKYTSADISVVALIGERGREVQEFIENSLGTEGLSRCVVIVSTGDEAPLRRVRAAKAACAVAEYFRDRGKDVLLMMDSLTRLCQAQRQIGLAAGEPPATKGFPPSVFAMIPEILERAGNTPNGSITGFYTVLVEGDDFNEPIPDAVKGITDGHFWLNRKLANRGHFPALDVTQSISRVRGDVTDKDHQRQARRVLALWSIYQDIEDLVNIGAYAAGANAEYDLAVAARPKITDFLKQESSAPATFEQSRKQLAELAGWIDQMDAVIRSPKRK</sequence>
<dbReference type="Pfam" id="PF02874">
    <property type="entry name" value="ATP-synt_ab_N"/>
    <property type="match status" value="1"/>
</dbReference>
<dbReference type="InterPro" id="IPR040627">
    <property type="entry name" value="T3SS_ATPase_C"/>
</dbReference>
<evidence type="ECO:0000313" key="11">
    <source>
        <dbReference type="Proteomes" id="UP000593765"/>
    </source>
</evidence>
<dbReference type="InterPro" id="IPR004100">
    <property type="entry name" value="ATPase_F1/V1/A1_a/bsu_N"/>
</dbReference>
<dbReference type="SMART" id="SM00382">
    <property type="entry name" value="AAA"/>
    <property type="match status" value="1"/>
</dbReference>
<keyword evidence="7" id="KW-1278">Translocase</keyword>
<dbReference type="InterPro" id="IPR000194">
    <property type="entry name" value="ATPase_F1/V1/A1_a/bsu_nucl-bd"/>
</dbReference>
<evidence type="ECO:0000256" key="3">
    <source>
        <dbReference type="ARBA" id="ARBA00022490"/>
    </source>
</evidence>
<dbReference type="GO" id="GO:0046933">
    <property type="term" value="F:proton-transporting ATP synthase activity, rotational mechanism"/>
    <property type="evidence" value="ECO:0007669"/>
    <property type="project" value="TreeGrafter"/>
</dbReference>
<dbReference type="InterPro" id="IPR005714">
    <property type="entry name" value="ATPase_T3SS_FliI/YscN"/>
</dbReference>
<keyword evidence="6" id="KW-0653">Protein transport</keyword>
<dbReference type="PANTHER" id="PTHR15184:SF9">
    <property type="entry name" value="SPI-1 TYPE 3 SECRETION SYSTEM ATPASE"/>
    <property type="match status" value="1"/>
</dbReference>
<evidence type="ECO:0000313" key="10">
    <source>
        <dbReference type="EMBL" id="QOV92296.1"/>
    </source>
</evidence>
<gene>
    <name evidence="10" type="ORF">IPV69_00605</name>
</gene>
<proteinExistence type="predicted"/>
<keyword evidence="3" id="KW-0963">Cytoplasm</keyword>
<keyword evidence="4" id="KW-0547">Nucleotide-binding</keyword>
<accession>A0A7M2X3F7</accession>
<dbReference type="NCBIfam" id="TIGR01026">
    <property type="entry name" value="fliI_yscN"/>
    <property type="match status" value="1"/>
</dbReference>
<evidence type="ECO:0000256" key="4">
    <source>
        <dbReference type="ARBA" id="ARBA00022741"/>
    </source>
</evidence>
<dbReference type="GO" id="GO:0008564">
    <property type="term" value="F:protein-exporting ATPase activity"/>
    <property type="evidence" value="ECO:0007669"/>
    <property type="project" value="UniProtKB-EC"/>
</dbReference>
<dbReference type="PANTHER" id="PTHR15184">
    <property type="entry name" value="ATP SYNTHASE"/>
    <property type="match status" value="1"/>
</dbReference>
<organism evidence="10 11">
    <name type="scientific">Humisphaera borealis</name>
    <dbReference type="NCBI Taxonomy" id="2807512"/>
    <lineage>
        <taxon>Bacteria</taxon>
        <taxon>Pseudomonadati</taxon>
        <taxon>Planctomycetota</taxon>
        <taxon>Phycisphaerae</taxon>
        <taxon>Tepidisphaerales</taxon>
        <taxon>Tepidisphaeraceae</taxon>
        <taxon>Humisphaera</taxon>
    </lineage>
</organism>
<dbReference type="AlphaFoldDB" id="A0A7M2X3F7"/>
<dbReference type="EMBL" id="CP063458">
    <property type="protein sequence ID" value="QOV92296.1"/>
    <property type="molecule type" value="Genomic_DNA"/>
</dbReference>
<evidence type="ECO:0000256" key="6">
    <source>
        <dbReference type="ARBA" id="ARBA00022927"/>
    </source>
</evidence>
<evidence type="ECO:0000256" key="7">
    <source>
        <dbReference type="ARBA" id="ARBA00022967"/>
    </source>
</evidence>
<dbReference type="GO" id="GO:0005737">
    <property type="term" value="C:cytoplasm"/>
    <property type="evidence" value="ECO:0007669"/>
    <property type="project" value="UniProtKB-SubCell"/>
</dbReference>
<dbReference type="GO" id="GO:0005524">
    <property type="term" value="F:ATP binding"/>
    <property type="evidence" value="ECO:0007669"/>
    <property type="project" value="UniProtKB-KW"/>
</dbReference>
<protein>
    <submittedName>
        <fullName evidence="10">FliI/YscN family ATPase</fullName>
    </submittedName>
</protein>
<dbReference type="GO" id="GO:0030257">
    <property type="term" value="C:type III protein secretion system complex"/>
    <property type="evidence" value="ECO:0007669"/>
    <property type="project" value="InterPro"/>
</dbReference>
<keyword evidence="5" id="KW-0067">ATP-binding</keyword>
<comment type="subcellular location">
    <subcellularLocation>
        <location evidence="1">Cytoplasm</location>
    </subcellularLocation>
</comment>
<name>A0A7M2X3F7_9BACT</name>
<evidence type="ECO:0000259" key="9">
    <source>
        <dbReference type="SMART" id="SM00382"/>
    </source>
</evidence>
<comment type="catalytic activity">
    <reaction evidence="8">
        <text>ATP + H2O + cellular proteinSide 1 = ADP + phosphate + cellular proteinSide 2.</text>
        <dbReference type="EC" id="7.4.2.8"/>
    </reaction>
</comment>
<evidence type="ECO:0000256" key="8">
    <source>
        <dbReference type="ARBA" id="ARBA00034006"/>
    </source>
</evidence>
<dbReference type="Pfam" id="PF18269">
    <property type="entry name" value="T3SS_ATPase_C"/>
    <property type="match status" value="1"/>
</dbReference>